<dbReference type="EMBL" id="UZAE01007172">
    <property type="protein sequence ID" value="VDO02335.1"/>
    <property type="molecule type" value="Genomic_DNA"/>
</dbReference>
<protein>
    <submittedName>
        <fullName evidence="5">Cadherin domain-containing protein</fullName>
    </submittedName>
</protein>
<accession>A0A0R3THD9</accession>
<dbReference type="GO" id="GO:0007156">
    <property type="term" value="P:homophilic cell adhesion via plasma membrane adhesion molecules"/>
    <property type="evidence" value="ECO:0007669"/>
    <property type="project" value="InterPro"/>
</dbReference>
<reference evidence="3 4" key="2">
    <citation type="submission" date="2018-11" db="EMBL/GenBank/DDBJ databases">
        <authorList>
            <consortium name="Pathogen Informatics"/>
        </authorList>
    </citation>
    <scope>NUCLEOTIDE SEQUENCE [LARGE SCALE GENOMIC DNA]</scope>
</reference>
<dbReference type="InterPro" id="IPR015919">
    <property type="entry name" value="Cadherin-like_sf"/>
</dbReference>
<feature type="domain" description="Cadherin" evidence="2">
    <location>
        <begin position="8"/>
        <end position="51"/>
    </location>
</feature>
<dbReference type="GO" id="GO:0016020">
    <property type="term" value="C:membrane"/>
    <property type="evidence" value="ECO:0007669"/>
    <property type="project" value="InterPro"/>
</dbReference>
<reference evidence="5" key="1">
    <citation type="submission" date="2017-02" db="UniProtKB">
        <authorList>
            <consortium name="WormBaseParasite"/>
        </authorList>
    </citation>
    <scope>IDENTIFICATION</scope>
</reference>
<sequence>MNPANQDFRVTADGRVLVARETLDRESTATYHFTVVAIDSGKPPLSATAQVSQKPIQVAQL</sequence>
<evidence type="ECO:0000313" key="3">
    <source>
        <dbReference type="EMBL" id="VDO02335.1"/>
    </source>
</evidence>
<dbReference type="InterPro" id="IPR002126">
    <property type="entry name" value="Cadherin-like_dom"/>
</dbReference>
<name>A0A0R3THD9_RODNA</name>
<proteinExistence type="predicted"/>
<dbReference type="Gene3D" id="2.60.40.60">
    <property type="entry name" value="Cadherins"/>
    <property type="match status" value="1"/>
</dbReference>
<organism evidence="5">
    <name type="scientific">Rodentolepis nana</name>
    <name type="common">Dwarf tapeworm</name>
    <name type="synonym">Hymenolepis nana</name>
    <dbReference type="NCBI Taxonomy" id="102285"/>
    <lineage>
        <taxon>Eukaryota</taxon>
        <taxon>Metazoa</taxon>
        <taxon>Spiralia</taxon>
        <taxon>Lophotrochozoa</taxon>
        <taxon>Platyhelminthes</taxon>
        <taxon>Cestoda</taxon>
        <taxon>Eucestoda</taxon>
        <taxon>Cyclophyllidea</taxon>
        <taxon>Hymenolepididae</taxon>
        <taxon>Rodentolepis</taxon>
    </lineage>
</organism>
<evidence type="ECO:0000313" key="5">
    <source>
        <dbReference type="WBParaSite" id="HNAJ_0000648001-mRNA-1"/>
    </source>
</evidence>
<dbReference type="PROSITE" id="PS50268">
    <property type="entry name" value="CADHERIN_2"/>
    <property type="match status" value="1"/>
</dbReference>
<dbReference type="CDD" id="cd11304">
    <property type="entry name" value="Cadherin_repeat"/>
    <property type="match status" value="1"/>
</dbReference>
<dbReference type="Proteomes" id="UP000278807">
    <property type="component" value="Unassembled WGS sequence"/>
</dbReference>
<keyword evidence="1" id="KW-0106">Calcium</keyword>
<dbReference type="WBParaSite" id="HNAJ_0000648001-mRNA-1">
    <property type="protein sequence ID" value="HNAJ_0000648001-mRNA-1"/>
    <property type="gene ID" value="HNAJ_0000648001"/>
</dbReference>
<keyword evidence="4" id="KW-1185">Reference proteome</keyword>
<dbReference type="AlphaFoldDB" id="A0A0R3THD9"/>
<evidence type="ECO:0000313" key="4">
    <source>
        <dbReference type="Proteomes" id="UP000278807"/>
    </source>
</evidence>
<dbReference type="Pfam" id="PF00028">
    <property type="entry name" value="Cadherin"/>
    <property type="match status" value="1"/>
</dbReference>
<evidence type="ECO:0000256" key="1">
    <source>
        <dbReference type="PROSITE-ProRule" id="PRU00043"/>
    </source>
</evidence>
<gene>
    <name evidence="3" type="ORF">HNAJ_LOCUS6475</name>
</gene>
<dbReference type="GO" id="GO:0005509">
    <property type="term" value="F:calcium ion binding"/>
    <property type="evidence" value="ECO:0007669"/>
    <property type="project" value="UniProtKB-UniRule"/>
</dbReference>
<evidence type="ECO:0000259" key="2">
    <source>
        <dbReference type="PROSITE" id="PS50268"/>
    </source>
</evidence>
<dbReference type="SUPFAM" id="SSF49313">
    <property type="entry name" value="Cadherin-like"/>
    <property type="match status" value="1"/>
</dbReference>
<dbReference type="OrthoDB" id="6252479at2759"/>